<dbReference type="InterPro" id="IPR001878">
    <property type="entry name" value="Znf_CCHC"/>
</dbReference>
<evidence type="ECO:0000313" key="6">
    <source>
        <dbReference type="Proteomes" id="UP000694892"/>
    </source>
</evidence>
<keyword evidence="1" id="KW-0863">Zinc-finger</keyword>
<keyword evidence="1" id="KW-0479">Metal-binding</keyword>
<name>A0A974CXU0_XENLA</name>
<evidence type="ECO:0000256" key="3">
    <source>
        <dbReference type="SAM" id="MobiDB-lite"/>
    </source>
</evidence>
<keyword evidence="1" id="KW-0862">Zinc</keyword>
<dbReference type="GO" id="GO:0003676">
    <property type="term" value="F:nucleic acid binding"/>
    <property type="evidence" value="ECO:0007669"/>
    <property type="project" value="InterPro"/>
</dbReference>
<evidence type="ECO:0000256" key="1">
    <source>
        <dbReference type="PROSITE-ProRule" id="PRU00047"/>
    </source>
</evidence>
<dbReference type="InterPro" id="IPR026523">
    <property type="entry name" value="PNMA"/>
</dbReference>
<evidence type="ECO:0000259" key="4">
    <source>
        <dbReference type="PROSITE" id="PS50158"/>
    </source>
</evidence>
<feature type="domain" description="CCHC-type" evidence="4">
    <location>
        <begin position="326"/>
        <end position="339"/>
    </location>
</feature>
<dbReference type="PANTHER" id="PTHR23095">
    <property type="entry name" value="PARANEOPLASTIC ANTIGEN"/>
    <property type="match status" value="1"/>
</dbReference>
<dbReference type="Gene3D" id="4.10.60.10">
    <property type="entry name" value="Zinc finger, CCHC-type"/>
    <property type="match status" value="1"/>
</dbReference>
<dbReference type="EMBL" id="CM004474">
    <property type="protein sequence ID" value="OCT80456.1"/>
    <property type="molecule type" value="Genomic_DNA"/>
</dbReference>
<dbReference type="GO" id="GO:0008270">
    <property type="term" value="F:zinc ion binding"/>
    <property type="evidence" value="ECO:0007669"/>
    <property type="project" value="UniProtKB-KW"/>
</dbReference>
<evidence type="ECO:0000256" key="2">
    <source>
        <dbReference type="SAM" id="Coils"/>
    </source>
</evidence>
<dbReference type="OMA" id="GHTSHTC"/>
<dbReference type="PROSITE" id="PS50158">
    <property type="entry name" value="ZF_CCHC"/>
    <property type="match status" value="1"/>
</dbReference>
<feature type="coiled-coil region" evidence="2">
    <location>
        <begin position="298"/>
        <end position="325"/>
    </location>
</feature>
<keyword evidence="2" id="KW-0175">Coiled coil</keyword>
<protein>
    <recommendedName>
        <fullName evidence="4">CCHC-type domain-containing protein</fullName>
    </recommendedName>
</protein>
<dbReference type="Proteomes" id="UP000694892">
    <property type="component" value="Chromosome 5L"/>
</dbReference>
<organism evidence="5 6">
    <name type="scientific">Xenopus laevis</name>
    <name type="common">African clawed frog</name>
    <dbReference type="NCBI Taxonomy" id="8355"/>
    <lineage>
        <taxon>Eukaryota</taxon>
        <taxon>Metazoa</taxon>
        <taxon>Chordata</taxon>
        <taxon>Craniata</taxon>
        <taxon>Vertebrata</taxon>
        <taxon>Euteleostomi</taxon>
        <taxon>Amphibia</taxon>
        <taxon>Batrachia</taxon>
        <taxon>Anura</taxon>
        <taxon>Pipoidea</taxon>
        <taxon>Pipidae</taxon>
        <taxon>Xenopodinae</taxon>
        <taxon>Xenopus</taxon>
        <taxon>Xenopus</taxon>
    </lineage>
</organism>
<dbReference type="InterPro" id="IPR048270">
    <property type="entry name" value="PNMA_C"/>
</dbReference>
<sequence>MASSAESPQSVLEWCKSLGLNPKKTAVVGQMIPRTKEEVIYKILDADGSIYKPRVDPNPLCTGAPRLPAAGHSPVTKRLFEVMPETKLKYTALCESLNSAGRNPPLSDVFETAQLVEVLAQVGENLRQLAYNGNYKRLKFFSGMEPTPPGEETFAVWRDSALTTVADWPGSGPALCHKIPESLRGPALDLIKLHREVCPQDGPEKLIELLGDTYGPVEDEIEMLQKFQSCMQQDKESLSEYLKRLQHMLKLLVCRRIIATDRIDSMRLKQLFQGALTMDPTDIRREEVNVLRREKKNRSSEKTSSDSLKEEIAELKKEIAKLKAGCFLCGWLGHISTNCNKQHEEVAAAEVSSSGCNVKKLPQKRYRKRRSQVKYYTCGWYSHTSRSCDWGLNEESYDGYVTSFPCEVDIPEEKSCLMRMVSEHSGTPDNSERLGLGKRKPSGRGNVRVVSEKVFPSDSPPVVKEPKW</sequence>
<reference evidence="6" key="1">
    <citation type="journal article" date="2016" name="Nature">
        <title>Genome evolution in the allotetraploid frog Xenopus laevis.</title>
        <authorList>
            <person name="Session A.M."/>
            <person name="Uno Y."/>
            <person name="Kwon T."/>
            <person name="Chapman J.A."/>
            <person name="Toyoda A."/>
            <person name="Takahashi S."/>
            <person name="Fukui A."/>
            <person name="Hikosaka A."/>
            <person name="Suzuki A."/>
            <person name="Kondo M."/>
            <person name="van Heeringen S.J."/>
            <person name="Quigley I."/>
            <person name="Heinz S."/>
            <person name="Ogino H."/>
            <person name="Ochi H."/>
            <person name="Hellsten U."/>
            <person name="Lyons J.B."/>
            <person name="Simakov O."/>
            <person name="Putnam N."/>
            <person name="Stites J."/>
            <person name="Kuroki Y."/>
            <person name="Tanaka T."/>
            <person name="Michiue T."/>
            <person name="Watanabe M."/>
            <person name="Bogdanovic O."/>
            <person name="Lister R."/>
            <person name="Georgiou G."/>
            <person name="Paranjpe S.S."/>
            <person name="van Kruijsbergen I."/>
            <person name="Shu S."/>
            <person name="Carlson J."/>
            <person name="Kinoshita T."/>
            <person name="Ohta Y."/>
            <person name="Mawaribuchi S."/>
            <person name="Jenkins J."/>
            <person name="Grimwood J."/>
            <person name="Schmutz J."/>
            <person name="Mitros T."/>
            <person name="Mozaffari S.V."/>
            <person name="Suzuki Y."/>
            <person name="Haramoto Y."/>
            <person name="Yamamoto T.S."/>
            <person name="Takagi C."/>
            <person name="Heald R."/>
            <person name="Miller K."/>
            <person name="Haudenschild C."/>
            <person name="Kitzman J."/>
            <person name="Nakayama T."/>
            <person name="Izutsu Y."/>
            <person name="Robert J."/>
            <person name="Fortriede J."/>
            <person name="Burns K."/>
            <person name="Lotay V."/>
            <person name="Karimi K."/>
            <person name="Yasuoka Y."/>
            <person name="Dichmann D.S."/>
            <person name="Flajnik M.F."/>
            <person name="Houston D.W."/>
            <person name="Shendure J."/>
            <person name="DuPasquier L."/>
            <person name="Vize P.D."/>
            <person name="Zorn A.M."/>
            <person name="Ito M."/>
            <person name="Marcotte E.M."/>
            <person name="Wallingford J.B."/>
            <person name="Ito Y."/>
            <person name="Asashima M."/>
            <person name="Ueno N."/>
            <person name="Matsuda Y."/>
            <person name="Veenstra G.J."/>
            <person name="Fujiyama A."/>
            <person name="Harland R.M."/>
            <person name="Taira M."/>
            <person name="Rokhsar D.S."/>
        </authorList>
    </citation>
    <scope>NUCLEOTIDE SEQUENCE [LARGE SCALE GENOMIC DNA]</scope>
    <source>
        <strain evidence="6">J</strain>
    </source>
</reference>
<accession>A0A974CXU0</accession>
<gene>
    <name evidence="5" type="ORF">XELAEV_18027267mg</name>
</gene>
<proteinExistence type="predicted"/>
<dbReference type="PANTHER" id="PTHR23095:SF17">
    <property type="entry name" value="PARANEOPLASTIC ANTIGEN MA1"/>
    <property type="match status" value="1"/>
</dbReference>
<dbReference type="Pfam" id="PF14893">
    <property type="entry name" value="PNMA"/>
    <property type="match status" value="1"/>
</dbReference>
<evidence type="ECO:0000313" key="5">
    <source>
        <dbReference type="EMBL" id="OCT80456.1"/>
    </source>
</evidence>
<feature type="region of interest" description="Disordered" evidence="3">
    <location>
        <begin position="423"/>
        <end position="468"/>
    </location>
</feature>
<feature type="non-terminal residue" evidence="5">
    <location>
        <position position="468"/>
    </location>
</feature>
<dbReference type="AlphaFoldDB" id="A0A974CXU0"/>